<evidence type="ECO:0000256" key="1">
    <source>
        <dbReference type="SAM" id="MobiDB-lite"/>
    </source>
</evidence>
<feature type="compositionally biased region" description="Basic and acidic residues" evidence="1">
    <location>
        <begin position="319"/>
        <end position="330"/>
    </location>
</feature>
<sequence>MARSAGWLLIALAVHSVRSAEVQTLSPDTLKQTVFDDAQPWLVVCLGSGTGSDPIHEVVGKAAASALFPSDVRVGVLDCRAKLRSGKTAVVRLKLDDKVEPLLFVVAGGDVTQATPELLSKAAPKPTAKQPRELFPASKAHARALAAFVASAVDVRIARITNDKELRACATKPCALVLTAQDASAQQLALVEQLAKRFRHARFALLNLGRYELSLESKLPSQPTRQEPRLLLIRPTGAADTGKQLPKGARQLGARAYRGEWSANAMEAFVQESLAGEAELVKLKQAPSVRWRPAKKAEAPAGGAKQGTQAKGATTTDTAARERARRKAMDDEGESALFADGEDDADADDEGESVEELRFDEDEQPRDEL</sequence>
<proteinExistence type="predicted"/>
<dbReference type="Proteomes" id="UP000751190">
    <property type="component" value="Unassembled WGS sequence"/>
</dbReference>
<evidence type="ECO:0000313" key="4">
    <source>
        <dbReference type="Proteomes" id="UP000751190"/>
    </source>
</evidence>
<organism evidence="3 4">
    <name type="scientific">Diacronema lutheri</name>
    <name type="common">Unicellular marine alga</name>
    <name type="synonym">Monochrysis lutheri</name>
    <dbReference type="NCBI Taxonomy" id="2081491"/>
    <lineage>
        <taxon>Eukaryota</taxon>
        <taxon>Haptista</taxon>
        <taxon>Haptophyta</taxon>
        <taxon>Pavlovophyceae</taxon>
        <taxon>Pavlovales</taxon>
        <taxon>Pavlovaceae</taxon>
        <taxon>Diacronema</taxon>
    </lineage>
</organism>
<gene>
    <name evidence="3" type="ORF">KFE25_006048</name>
</gene>
<feature type="compositionally biased region" description="Low complexity" evidence="1">
    <location>
        <begin position="299"/>
        <end position="318"/>
    </location>
</feature>
<feature type="compositionally biased region" description="Acidic residues" evidence="1">
    <location>
        <begin position="340"/>
        <end position="369"/>
    </location>
</feature>
<keyword evidence="2" id="KW-0732">Signal</keyword>
<feature type="chain" id="PRO_5035305098" description="Thioredoxin domain-containing protein" evidence="2">
    <location>
        <begin position="20"/>
        <end position="369"/>
    </location>
</feature>
<dbReference type="EMBL" id="JAGTXO010000002">
    <property type="protein sequence ID" value="KAG8469593.1"/>
    <property type="molecule type" value="Genomic_DNA"/>
</dbReference>
<feature type="signal peptide" evidence="2">
    <location>
        <begin position="1"/>
        <end position="19"/>
    </location>
</feature>
<keyword evidence="4" id="KW-1185">Reference proteome</keyword>
<dbReference type="AlphaFoldDB" id="A0A8J5XKD8"/>
<name>A0A8J5XKD8_DIALT</name>
<protein>
    <recommendedName>
        <fullName evidence="5">Thioredoxin domain-containing protein</fullName>
    </recommendedName>
</protein>
<evidence type="ECO:0008006" key="5">
    <source>
        <dbReference type="Google" id="ProtNLM"/>
    </source>
</evidence>
<reference evidence="3" key="1">
    <citation type="submission" date="2021-05" db="EMBL/GenBank/DDBJ databases">
        <title>The genome of the haptophyte Pavlova lutheri (Diacronema luteri, Pavlovales) - a model for lipid biosynthesis in eukaryotic algae.</title>
        <authorList>
            <person name="Hulatt C.J."/>
            <person name="Posewitz M.C."/>
        </authorList>
    </citation>
    <scope>NUCLEOTIDE SEQUENCE</scope>
    <source>
        <strain evidence="3">NIVA-4/92</strain>
    </source>
</reference>
<comment type="caution">
    <text evidence="3">The sequence shown here is derived from an EMBL/GenBank/DDBJ whole genome shotgun (WGS) entry which is preliminary data.</text>
</comment>
<dbReference type="OrthoDB" id="155590at2759"/>
<dbReference type="OMA" id="QMLEPHA"/>
<feature type="region of interest" description="Disordered" evidence="1">
    <location>
        <begin position="289"/>
        <end position="369"/>
    </location>
</feature>
<evidence type="ECO:0000256" key="2">
    <source>
        <dbReference type="SAM" id="SignalP"/>
    </source>
</evidence>
<accession>A0A8J5XKD8</accession>
<evidence type="ECO:0000313" key="3">
    <source>
        <dbReference type="EMBL" id="KAG8469593.1"/>
    </source>
</evidence>